<evidence type="ECO:0000313" key="2">
    <source>
        <dbReference type="EMBL" id="KAH7235169.1"/>
    </source>
</evidence>
<evidence type="ECO:0000313" key="3">
    <source>
        <dbReference type="Proteomes" id="UP000736672"/>
    </source>
</evidence>
<dbReference type="AlphaFoldDB" id="A0A9P9K012"/>
<sequence length="206" mass="23628">MASKDIAKDDLKEHKHESSKPAEPALLQLIPDGDIMLLVGPEQKKIQISSHLLCKTSPVFKTMLNSDFEEGKAFRERNVYDVAVLANKYCMVERFTLAKSFWLRRDRGFSAKAMWNLMMAAYLFKSDRDLFYYSNLLVTKKNSSLVRYASKTSCWITGLKLCLAIEELRNRGMLSMGVCRYCFDKVEASDLGFTDKHANCTFPLHK</sequence>
<feature type="region of interest" description="Disordered" evidence="1">
    <location>
        <begin position="1"/>
        <end position="23"/>
    </location>
</feature>
<dbReference type="Proteomes" id="UP000736672">
    <property type="component" value="Unassembled WGS sequence"/>
</dbReference>
<reference evidence="2" key="1">
    <citation type="journal article" date="2021" name="Nat. Commun.">
        <title>Genetic determinants of endophytism in the Arabidopsis root mycobiome.</title>
        <authorList>
            <person name="Mesny F."/>
            <person name="Miyauchi S."/>
            <person name="Thiergart T."/>
            <person name="Pickel B."/>
            <person name="Atanasova L."/>
            <person name="Karlsson M."/>
            <person name="Huettel B."/>
            <person name="Barry K.W."/>
            <person name="Haridas S."/>
            <person name="Chen C."/>
            <person name="Bauer D."/>
            <person name="Andreopoulos W."/>
            <person name="Pangilinan J."/>
            <person name="LaButti K."/>
            <person name="Riley R."/>
            <person name="Lipzen A."/>
            <person name="Clum A."/>
            <person name="Drula E."/>
            <person name="Henrissat B."/>
            <person name="Kohler A."/>
            <person name="Grigoriev I.V."/>
            <person name="Martin F.M."/>
            <person name="Hacquard S."/>
        </authorList>
    </citation>
    <scope>NUCLEOTIDE SEQUENCE</scope>
    <source>
        <strain evidence="2">FSSC 5 MPI-SDFR-AT-0091</strain>
    </source>
</reference>
<name>A0A9P9K012_FUSSL</name>
<accession>A0A9P9K012</accession>
<keyword evidence="3" id="KW-1185">Reference proteome</keyword>
<evidence type="ECO:0000256" key="1">
    <source>
        <dbReference type="SAM" id="MobiDB-lite"/>
    </source>
</evidence>
<comment type="caution">
    <text evidence="2">The sequence shown here is derived from an EMBL/GenBank/DDBJ whole genome shotgun (WGS) entry which is preliminary data.</text>
</comment>
<organism evidence="2 3">
    <name type="scientific">Fusarium solani</name>
    <name type="common">Filamentous fungus</name>
    <dbReference type="NCBI Taxonomy" id="169388"/>
    <lineage>
        <taxon>Eukaryota</taxon>
        <taxon>Fungi</taxon>
        <taxon>Dikarya</taxon>
        <taxon>Ascomycota</taxon>
        <taxon>Pezizomycotina</taxon>
        <taxon>Sordariomycetes</taxon>
        <taxon>Hypocreomycetidae</taxon>
        <taxon>Hypocreales</taxon>
        <taxon>Nectriaceae</taxon>
        <taxon>Fusarium</taxon>
        <taxon>Fusarium solani species complex</taxon>
    </lineage>
</organism>
<feature type="compositionally biased region" description="Basic and acidic residues" evidence="1">
    <location>
        <begin position="1"/>
        <end position="20"/>
    </location>
</feature>
<protein>
    <recommendedName>
        <fullName evidence="4">BTB domain-containing protein</fullName>
    </recommendedName>
</protein>
<dbReference type="EMBL" id="JAGTJS010000024">
    <property type="protein sequence ID" value="KAH7235169.1"/>
    <property type="molecule type" value="Genomic_DNA"/>
</dbReference>
<evidence type="ECO:0008006" key="4">
    <source>
        <dbReference type="Google" id="ProtNLM"/>
    </source>
</evidence>
<proteinExistence type="predicted"/>
<gene>
    <name evidence="2" type="ORF">B0J15DRAFT_554411</name>
</gene>
<dbReference type="OrthoDB" id="5275938at2759"/>